<dbReference type="Pfam" id="PF00171">
    <property type="entry name" value="Aldedh"/>
    <property type="match status" value="1"/>
</dbReference>
<dbReference type="Gene3D" id="3.40.309.10">
    <property type="entry name" value="Aldehyde Dehydrogenase, Chain A, domain 2"/>
    <property type="match status" value="1"/>
</dbReference>
<evidence type="ECO:0000313" key="5">
    <source>
        <dbReference type="Proteomes" id="UP001154078"/>
    </source>
</evidence>
<evidence type="ECO:0000256" key="1">
    <source>
        <dbReference type="ARBA" id="ARBA00009986"/>
    </source>
</evidence>
<reference evidence="4" key="1">
    <citation type="submission" date="2021-12" db="EMBL/GenBank/DDBJ databases">
        <authorList>
            <person name="King R."/>
        </authorList>
    </citation>
    <scope>NUCLEOTIDE SEQUENCE</scope>
</reference>
<dbReference type="InterPro" id="IPR012394">
    <property type="entry name" value="Aldehyde_DH_NAD(P)"/>
</dbReference>
<dbReference type="GO" id="GO:0005737">
    <property type="term" value="C:cytoplasm"/>
    <property type="evidence" value="ECO:0007669"/>
    <property type="project" value="TreeGrafter"/>
</dbReference>
<comment type="similarity">
    <text evidence="1">Belongs to the aldehyde dehydrogenase family.</text>
</comment>
<keyword evidence="2" id="KW-0560">Oxidoreductase</keyword>
<dbReference type="SUPFAM" id="SSF53720">
    <property type="entry name" value="ALDH-like"/>
    <property type="match status" value="1"/>
</dbReference>
<dbReference type="Proteomes" id="UP001154078">
    <property type="component" value="Chromosome 9"/>
</dbReference>
<gene>
    <name evidence="4" type="ORF">MELIAE_LOCUS12729</name>
</gene>
<feature type="domain" description="Aldehyde dehydrogenase" evidence="3">
    <location>
        <begin position="28"/>
        <end position="119"/>
    </location>
</feature>
<dbReference type="InterPro" id="IPR016163">
    <property type="entry name" value="Ald_DH_C"/>
</dbReference>
<proteinExistence type="inferred from homology"/>
<organism evidence="4 5">
    <name type="scientific">Brassicogethes aeneus</name>
    <name type="common">Rape pollen beetle</name>
    <name type="synonym">Meligethes aeneus</name>
    <dbReference type="NCBI Taxonomy" id="1431903"/>
    <lineage>
        <taxon>Eukaryota</taxon>
        <taxon>Metazoa</taxon>
        <taxon>Ecdysozoa</taxon>
        <taxon>Arthropoda</taxon>
        <taxon>Hexapoda</taxon>
        <taxon>Insecta</taxon>
        <taxon>Pterygota</taxon>
        <taxon>Neoptera</taxon>
        <taxon>Endopterygota</taxon>
        <taxon>Coleoptera</taxon>
        <taxon>Polyphaga</taxon>
        <taxon>Cucujiformia</taxon>
        <taxon>Nitidulidae</taxon>
        <taxon>Meligethinae</taxon>
        <taxon>Brassicogethes</taxon>
    </lineage>
</organism>
<evidence type="ECO:0000259" key="3">
    <source>
        <dbReference type="Pfam" id="PF00171"/>
    </source>
</evidence>
<protein>
    <recommendedName>
        <fullName evidence="3">Aldehyde dehydrogenase domain-containing protein</fullName>
    </recommendedName>
</protein>
<evidence type="ECO:0000256" key="2">
    <source>
        <dbReference type="ARBA" id="ARBA00023002"/>
    </source>
</evidence>
<dbReference type="GO" id="GO:0006081">
    <property type="term" value="P:aldehyde metabolic process"/>
    <property type="evidence" value="ECO:0007669"/>
    <property type="project" value="InterPro"/>
</dbReference>
<dbReference type="InterPro" id="IPR016161">
    <property type="entry name" value="Ald_DH/histidinol_DH"/>
</dbReference>
<dbReference type="PANTHER" id="PTHR43570:SF16">
    <property type="entry name" value="ALDEHYDE DEHYDROGENASE TYPE III, ISOFORM Q"/>
    <property type="match status" value="1"/>
</dbReference>
<dbReference type="PANTHER" id="PTHR43570">
    <property type="entry name" value="ALDEHYDE DEHYDROGENASE"/>
    <property type="match status" value="1"/>
</dbReference>
<dbReference type="AlphaFoldDB" id="A0A9P0FPQ1"/>
<dbReference type="EMBL" id="OV121140">
    <property type="protein sequence ID" value="CAH0564106.1"/>
    <property type="molecule type" value="Genomic_DNA"/>
</dbReference>
<dbReference type="GO" id="GO:0004029">
    <property type="term" value="F:aldehyde dehydrogenase (NAD+) activity"/>
    <property type="evidence" value="ECO:0007669"/>
    <property type="project" value="TreeGrafter"/>
</dbReference>
<evidence type="ECO:0000313" key="4">
    <source>
        <dbReference type="EMBL" id="CAH0564106.1"/>
    </source>
</evidence>
<accession>A0A9P0FPQ1</accession>
<name>A0A9P0FPQ1_BRAAE</name>
<keyword evidence="5" id="KW-1185">Reference proteome</keyword>
<dbReference type="OrthoDB" id="440325at2759"/>
<sequence length="123" mass="14064">MFYSPKKLEVVMEKFYGGNSFTSPSLNKIINERHFDRLLGLIIYDNIAVGGPYDRTKRIITPTILRDCKPNDPVMQDEIFGPILPICTVKNVEEAIDFINSRDKALALYIFSKNIKVHDTVLT</sequence>
<dbReference type="InterPro" id="IPR015590">
    <property type="entry name" value="Aldehyde_DH_dom"/>
</dbReference>